<dbReference type="Gene3D" id="1.20.1050.10">
    <property type="match status" value="1"/>
</dbReference>
<evidence type="ECO:0000313" key="2">
    <source>
        <dbReference type="EMBL" id="PWE17626.1"/>
    </source>
</evidence>
<name>A0A2U2BUB0_9PROT</name>
<protein>
    <submittedName>
        <fullName evidence="2">Glutathione S-transferase</fullName>
    </submittedName>
</protein>
<dbReference type="Pfam" id="PF02798">
    <property type="entry name" value="GST_N"/>
    <property type="match status" value="1"/>
</dbReference>
<evidence type="ECO:0000259" key="1">
    <source>
        <dbReference type="PROSITE" id="PS50404"/>
    </source>
</evidence>
<keyword evidence="2" id="KW-0808">Transferase</keyword>
<reference evidence="3" key="1">
    <citation type="submission" date="2018-05" db="EMBL/GenBank/DDBJ databases">
        <authorList>
            <person name="Liu B.-T."/>
        </authorList>
    </citation>
    <scope>NUCLEOTIDE SEQUENCE [LARGE SCALE GENOMIC DNA]</scope>
    <source>
        <strain evidence="3">WD6-1</strain>
    </source>
</reference>
<dbReference type="InterPro" id="IPR040079">
    <property type="entry name" value="Glutathione_S-Trfase"/>
</dbReference>
<dbReference type="Gene3D" id="3.40.30.10">
    <property type="entry name" value="Glutaredoxin"/>
    <property type="match status" value="1"/>
</dbReference>
<dbReference type="AlphaFoldDB" id="A0A2U2BUB0"/>
<dbReference type="CDD" id="cd03207">
    <property type="entry name" value="GST_C_8"/>
    <property type="match status" value="1"/>
</dbReference>
<dbReference type="SFLD" id="SFLDG01150">
    <property type="entry name" value="Main.1:_Beta-like"/>
    <property type="match status" value="1"/>
</dbReference>
<accession>A0A2U2BUB0</accession>
<dbReference type="PROSITE" id="PS50404">
    <property type="entry name" value="GST_NTER"/>
    <property type="match status" value="1"/>
</dbReference>
<dbReference type="PANTHER" id="PTHR44051:SF21">
    <property type="entry name" value="GLUTATHIONE S-TRANSFERASE FAMILY PROTEIN"/>
    <property type="match status" value="1"/>
</dbReference>
<dbReference type="SUPFAM" id="SSF52833">
    <property type="entry name" value="Thioredoxin-like"/>
    <property type="match status" value="1"/>
</dbReference>
<feature type="domain" description="GST N-terminal" evidence="1">
    <location>
        <begin position="1"/>
        <end position="82"/>
    </location>
</feature>
<dbReference type="InterPro" id="IPR036249">
    <property type="entry name" value="Thioredoxin-like_sf"/>
</dbReference>
<dbReference type="RefSeq" id="WP_109252857.1">
    <property type="nucleotide sequence ID" value="NZ_QEXV01000003.1"/>
</dbReference>
<keyword evidence="3" id="KW-1185">Reference proteome</keyword>
<dbReference type="CDD" id="cd03046">
    <property type="entry name" value="GST_N_GTT1_like"/>
    <property type="match status" value="1"/>
</dbReference>
<dbReference type="OrthoDB" id="5740960at2"/>
<dbReference type="Pfam" id="PF13410">
    <property type="entry name" value="GST_C_2"/>
    <property type="match status" value="1"/>
</dbReference>
<dbReference type="SUPFAM" id="SSF47616">
    <property type="entry name" value="GST C-terminal domain-like"/>
    <property type="match status" value="1"/>
</dbReference>
<comment type="caution">
    <text evidence="2">The sequence shown here is derived from an EMBL/GenBank/DDBJ whole genome shotgun (WGS) entry which is preliminary data.</text>
</comment>
<dbReference type="SFLD" id="SFLDS00019">
    <property type="entry name" value="Glutathione_Transferase_(cytos"/>
    <property type="match status" value="1"/>
</dbReference>
<dbReference type="InterPro" id="IPR036282">
    <property type="entry name" value="Glutathione-S-Trfase_C_sf"/>
</dbReference>
<dbReference type="PANTHER" id="PTHR44051">
    <property type="entry name" value="GLUTATHIONE S-TRANSFERASE-RELATED"/>
    <property type="match status" value="1"/>
</dbReference>
<dbReference type="EMBL" id="QEXV01000003">
    <property type="protein sequence ID" value="PWE17626.1"/>
    <property type="molecule type" value="Genomic_DNA"/>
</dbReference>
<dbReference type="SFLD" id="SFLDG00358">
    <property type="entry name" value="Main_(cytGST)"/>
    <property type="match status" value="1"/>
</dbReference>
<dbReference type="Proteomes" id="UP000245168">
    <property type="component" value="Unassembled WGS sequence"/>
</dbReference>
<organism evidence="2 3">
    <name type="scientific">Marinicauda salina</name>
    <dbReference type="NCBI Taxonomy" id="2135793"/>
    <lineage>
        <taxon>Bacteria</taxon>
        <taxon>Pseudomonadati</taxon>
        <taxon>Pseudomonadota</taxon>
        <taxon>Alphaproteobacteria</taxon>
        <taxon>Maricaulales</taxon>
        <taxon>Maricaulaceae</taxon>
        <taxon>Marinicauda</taxon>
    </lineage>
</organism>
<dbReference type="InterPro" id="IPR004045">
    <property type="entry name" value="Glutathione_S-Trfase_N"/>
</dbReference>
<evidence type="ECO:0000313" key="3">
    <source>
        <dbReference type="Proteomes" id="UP000245168"/>
    </source>
</evidence>
<dbReference type="GO" id="GO:0016740">
    <property type="term" value="F:transferase activity"/>
    <property type="evidence" value="ECO:0007669"/>
    <property type="project" value="UniProtKB-KW"/>
</dbReference>
<gene>
    <name evidence="2" type="ORF">DDZ18_08150</name>
</gene>
<sequence length="205" mass="22771">MTELTLWHSTRTRSTGALWLIEELGADYEIKLLSTQAGDTRKPEFLKVNPAGKVPAITHKGRHLAELAAISLYLCDVYPDAGLAPAFGDPMRAEHYFWHVFRPGVLEPAMIAKTQGWIAERGMVGWGDFENAIERVELVLRDRPYLLGDDFSASDILVGGALGWLKHFGVLDDSDVLDPYIARIHDRPAAKKAMEIDAKLEESAS</sequence>
<proteinExistence type="predicted"/>